<dbReference type="SMART" id="SM00054">
    <property type="entry name" value="EFh"/>
    <property type="match status" value="2"/>
</dbReference>
<name>A0A2R6S104_ACTCC</name>
<dbReference type="STRING" id="1590841.A0A2R6S104"/>
<reference evidence="5" key="2">
    <citation type="journal article" date="2018" name="BMC Genomics">
        <title>A manually annotated Actinidia chinensis var. chinensis (kiwifruit) genome highlights the challenges associated with draft genomes and gene prediction in plants.</title>
        <authorList>
            <person name="Pilkington S.M."/>
            <person name="Crowhurst R."/>
            <person name="Hilario E."/>
            <person name="Nardozza S."/>
            <person name="Fraser L."/>
            <person name="Peng Y."/>
            <person name="Gunaseelan K."/>
            <person name="Simpson R."/>
            <person name="Tahir J."/>
            <person name="Deroles S.C."/>
            <person name="Templeton K."/>
            <person name="Luo Z."/>
            <person name="Davy M."/>
            <person name="Cheng C."/>
            <person name="McNeilage M."/>
            <person name="Scaglione D."/>
            <person name="Liu Y."/>
            <person name="Zhang Q."/>
            <person name="Datson P."/>
            <person name="De Silva N."/>
            <person name="Gardiner S.E."/>
            <person name="Bassett H."/>
            <person name="Chagne D."/>
            <person name="McCallum J."/>
            <person name="Dzierzon H."/>
            <person name="Deng C."/>
            <person name="Wang Y.Y."/>
            <person name="Barron L."/>
            <person name="Manako K."/>
            <person name="Bowen J."/>
            <person name="Foster T.M."/>
            <person name="Erridge Z.A."/>
            <person name="Tiffin H."/>
            <person name="Waite C.N."/>
            <person name="Davies K.M."/>
            <person name="Grierson E.P."/>
            <person name="Laing W.A."/>
            <person name="Kirk R."/>
            <person name="Chen X."/>
            <person name="Wood M."/>
            <person name="Montefiori M."/>
            <person name="Brummell D.A."/>
            <person name="Schwinn K.E."/>
            <person name="Catanach A."/>
            <person name="Fullerton C."/>
            <person name="Li D."/>
            <person name="Meiyalaghan S."/>
            <person name="Nieuwenhuizen N."/>
            <person name="Read N."/>
            <person name="Prakash R."/>
            <person name="Hunter D."/>
            <person name="Zhang H."/>
            <person name="McKenzie M."/>
            <person name="Knabel M."/>
            <person name="Harris A."/>
            <person name="Allan A.C."/>
            <person name="Gleave A."/>
            <person name="Chen A."/>
            <person name="Janssen B.J."/>
            <person name="Plunkett B."/>
            <person name="Ampomah-Dwamena C."/>
            <person name="Voogd C."/>
            <person name="Leif D."/>
            <person name="Lafferty D."/>
            <person name="Souleyre E.J.F."/>
            <person name="Varkonyi-Gasic E."/>
            <person name="Gambi F."/>
            <person name="Hanley J."/>
            <person name="Yao J.L."/>
            <person name="Cheung J."/>
            <person name="David K.M."/>
            <person name="Warren B."/>
            <person name="Marsh K."/>
            <person name="Snowden K.C."/>
            <person name="Lin-Wang K."/>
            <person name="Brian L."/>
            <person name="Martinez-Sanchez M."/>
            <person name="Wang M."/>
            <person name="Ileperuma N."/>
            <person name="Macnee N."/>
            <person name="Campin R."/>
            <person name="McAtee P."/>
            <person name="Drummond R.S.M."/>
            <person name="Espley R.V."/>
            <person name="Ireland H.S."/>
            <person name="Wu R."/>
            <person name="Atkinson R.G."/>
            <person name="Karunairetnam S."/>
            <person name="Bulley S."/>
            <person name="Chunkath S."/>
            <person name="Hanley Z."/>
            <person name="Storey R."/>
            <person name="Thrimawithana A.H."/>
            <person name="Thomson S."/>
            <person name="David C."/>
            <person name="Testolin R."/>
            <person name="Huang H."/>
            <person name="Hellens R.P."/>
            <person name="Schaffer R.J."/>
        </authorList>
    </citation>
    <scope>NUCLEOTIDE SEQUENCE [LARGE SCALE GENOMIC DNA]</scope>
    <source>
        <strain evidence="5">cv. Red5</strain>
    </source>
</reference>
<feature type="compositionally biased region" description="Low complexity" evidence="2">
    <location>
        <begin position="9"/>
        <end position="29"/>
    </location>
</feature>
<evidence type="ECO:0000313" key="5">
    <source>
        <dbReference type="Proteomes" id="UP000241394"/>
    </source>
</evidence>
<feature type="compositionally biased region" description="Polar residues" evidence="2">
    <location>
        <begin position="60"/>
        <end position="69"/>
    </location>
</feature>
<keyword evidence="1" id="KW-0106">Calcium</keyword>
<evidence type="ECO:0000259" key="3">
    <source>
        <dbReference type="PROSITE" id="PS50222"/>
    </source>
</evidence>
<dbReference type="PROSITE" id="PS50330">
    <property type="entry name" value="UIM"/>
    <property type="match status" value="1"/>
</dbReference>
<dbReference type="InterPro" id="IPR011992">
    <property type="entry name" value="EF-hand-dom_pair"/>
</dbReference>
<dbReference type="InterPro" id="IPR018247">
    <property type="entry name" value="EF_Hand_1_Ca_BS"/>
</dbReference>
<dbReference type="OrthoDB" id="293868at2759"/>
<feature type="region of interest" description="Disordered" evidence="2">
    <location>
        <begin position="1"/>
        <end position="117"/>
    </location>
</feature>
<feature type="compositionally biased region" description="Basic and acidic residues" evidence="2">
    <location>
        <begin position="77"/>
        <end position="97"/>
    </location>
</feature>
<dbReference type="EMBL" id="NKQK01000001">
    <property type="protein sequence ID" value="PSS35965.1"/>
    <property type="molecule type" value="Genomic_DNA"/>
</dbReference>
<dbReference type="FunCoup" id="A0A2R6S104">
    <property type="interactions" value="1360"/>
</dbReference>
<dbReference type="InterPro" id="IPR003903">
    <property type="entry name" value="UIM_dom"/>
</dbReference>
<proteinExistence type="predicted"/>
<sequence>MPEADPSDSDSQGNESNSSSEELETLTNGGDQKMTDYERQRMKRIEENRERMEALGLKTMVSSLMGSAQRTKKKKSESKGKAKMVEEDEEYRPREGEEGSSSSSEEDEDDEDFSGSRRSKVISLSSSLFSTYLSVADILKLKVNKKYSTPKKKVPVQKLMSNSDFVDDDEALMQAIALSLKDSAECPDVGCSRIPQSSDAHLTDGLINERKGNARIQEDTGKRKRKRMVASRVRMTEDELVVHFFQFDEAGKGSITLRDLKRVAAAHDFTWTDKEIADMIYCFDTDGDGKLSLEEFRKIVGQCNMIQVSEKSVLGSKA</sequence>
<dbReference type="OMA" id="VRCNMIK"/>
<dbReference type="AlphaFoldDB" id="A0A2R6S104"/>
<evidence type="ECO:0000256" key="1">
    <source>
        <dbReference type="ARBA" id="ARBA00022837"/>
    </source>
</evidence>
<reference evidence="4 5" key="1">
    <citation type="submission" date="2017-07" db="EMBL/GenBank/DDBJ databases">
        <title>An improved, manually edited Actinidia chinensis var. chinensis (kiwifruit) genome highlights the challenges associated with draft genomes and gene prediction in plants.</title>
        <authorList>
            <person name="Pilkington S."/>
            <person name="Crowhurst R."/>
            <person name="Hilario E."/>
            <person name="Nardozza S."/>
            <person name="Fraser L."/>
            <person name="Peng Y."/>
            <person name="Gunaseelan K."/>
            <person name="Simpson R."/>
            <person name="Tahir J."/>
            <person name="Deroles S."/>
            <person name="Templeton K."/>
            <person name="Luo Z."/>
            <person name="Davy M."/>
            <person name="Cheng C."/>
            <person name="Mcneilage M."/>
            <person name="Scaglione D."/>
            <person name="Liu Y."/>
            <person name="Zhang Q."/>
            <person name="Datson P."/>
            <person name="De Silva N."/>
            <person name="Gardiner S."/>
            <person name="Bassett H."/>
            <person name="Chagne D."/>
            <person name="Mccallum J."/>
            <person name="Dzierzon H."/>
            <person name="Deng C."/>
            <person name="Wang Y.-Y."/>
            <person name="Barron N."/>
            <person name="Manako K."/>
            <person name="Bowen J."/>
            <person name="Foster T."/>
            <person name="Erridge Z."/>
            <person name="Tiffin H."/>
            <person name="Waite C."/>
            <person name="Davies K."/>
            <person name="Grierson E."/>
            <person name="Laing W."/>
            <person name="Kirk R."/>
            <person name="Chen X."/>
            <person name="Wood M."/>
            <person name="Montefiori M."/>
            <person name="Brummell D."/>
            <person name="Schwinn K."/>
            <person name="Catanach A."/>
            <person name="Fullerton C."/>
            <person name="Li D."/>
            <person name="Meiyalaghan S."/>
            <person name="Nieuwenhuizen N."/>
            <person name="Read N."/>
            <person name="Prakash R."/>
            <person name="Hunter D."/>
            <person name="Zhang H."/>
            <person name="Mckenzie M."/>
            <person name="Knabel M."/>
            <person name="Harris A."/>
            <person name="Allan A."/>
            <person name="Chen A."/>
            <person name="Janssen B."/>
            <person name="Plunkett B."/>
            <person name="Dwamena C."/>
            <person name="Voogd C."/>
            <person name="Leif D."/>
            <person name="Lafferty D."/>
            <person name="Souleyre E."/>
            <person name="Varkonyi-Gasic E."/>
            <person name="Gambi F."/>
            <person name="Hanley J."/>
            <person name="Yao J.-L."/>
            <person name="Cheung J."/>
            <person name="David K."/>
            <person name="Warren B."/>
            <person name="Marsh K."/>
            <person name="Snowden K."/>
            <person name="Lin-Wang K."/>
            <person name="Brian L."/>
            <person name="Martinez-Sanchez M."/>
            <person name="Wang M."/>
            <person name="Ileperuma N."/>
            <person name="Macnee N."/>
            <person name="Campin R."/>
            <person name="Mcatee P."/>
            <person name="Drummond R."/>
            <person name="Espley R."/>
            <person name="Ireland H."/>
            <person name="Wu R."/>
            <person name="Atkinson R."/>
            <person name="Karunairetnam S."/>
            <person name="Bulley S."/>
            <person name="Chunkath S."/>
            <person name="Hanley Z."/>
            <person name="Storey R."/>
            <person name="Thrimawithana A."/>
            <person name="Thomson S."/>
            <person name="David C."/>
            <person name="Testolin R."/>
        </authorList>
    </citation>
    <scope>NUCLEOTIDE SEQUENCE [LARGE SCALE GENOMIC DNA]</scope>
    <source>
        <strain evidence="5">cv. Red5</strain>
        <tissue evidence="4">Young leaf</tissue>
    </source>
</reference>
<protein>
    <submittedName>
        <fullName evidence="4">Centrin-1 like</fullName>
    </submittedName>
</protein>
<dbReference type="CDD" id="cd00051">
    <property type="entry name" value="EFh"/>
    <property type="match status" value="1"/>
</dbReference>
<dbReference type="PROSITE" id="PS00018">
    <property type="entry name" value="EF_HAND_1"/>
    <property type="match status" value="1"/>
</dbReference>
<dbReference type="Pfam" id="PF13499">
    <property type="entry name" value="EF-hand_7"/>
    <property type="match status" value="1"/>
</dbReference>
<dbReference type="Gramene" id="PSS35965">
    <property type="protein sequence ID" value="PSS35965"/>
    <property type="gene ID" value="CEY00_Acc00468"/>
</dbReference>
<feature type="domain" description="EF-hand" evidence="3">
    <location>
        <begin position="271"/>
        <end position="306"/>
    </location>
</feature>
<dbReference type="InParanoid" id="A0A2R6S104"/>
<evidence type="ECO:0000256" key="2">
    <source>
        <dbReference type="SAM" id="MobiDB-lite"/>
    </source>
</evidence>
<keyword evidence="5" id="KW-1185">Reference proteome</keyword>
<dbReference type="Gene3D" id="1.10.238.10">
    <property type="entry name" value="EF-hand"/>
    <property type="match status" value="1"/>
</dbReference>
<gene>
    <name evidence="4" type="ORF">CEY00_Acc00468</name>
</gene>
<dbReference type="PROSITE" id="PS50222">
    <property type="entry name" value="EF_HAND_2"/>
    <property type="match status" value="1"/>
</dbReference>
<accession>A0A2R6S104</accession>
<dbReference type="GO" id="GO:0005509">
    <property type="term" value="F:calcium ion binding"/>
    <property type="evidence" value="ECO:0007669"/>
    <property type="project" value="InterPro"/>
</dbReference>
<organism evidence="4 5">
    <name type="scientific">Actinidia chinensis var. chinensis</name>
    <name type="common">Chinese soft-hair kiwi</name>
    <dbReference type="NCBI Taxonomy" id="1590841"/>
    <lineage>
        <taxon>Eukaryota</taxon>
        <taxon>Viridiplantae</taxon>
        <taxon>Streptophyta</taxon>
        <taxon>Embryophyta</taxon>
        <taxon>Tracheophyta</taxon>
        <taxon>Spermatophyta</taxon>
        <taxon>Magnoliopsida</taxon>
        <taxon>eudicotyledons</taxon>
        <taxon>Gunneridae</taxon>
        <taxon>Pentapetalae</taxon>
        <taxon>asterids</taxon>
        <taxon>Ericales</taxon>
        <taxon>Actinidiaceae</taxon>
        <taxon>Actinidia</taxon>
    </lineage>
</organism>
<evidence type="ECO:0000313" key="4">
    <source>
        <dbReference type="EMBL" id="PSS35965.1"/>
    </source>
</evidence>
<dbReference type="Proteomes" id="UP000241394">
    <property type="component" value="Chromosome LG1"/>
</dbReference>
<dbReference type="InterPro" id="IPR002048">
    <property type="entry name" value="EF_hand_dom"/>
</dbReference>
<feature type="compositionally biased region" description="Acidic residues" evidence="2">
    <location>
        <begin position="104"/>
        <end position="113"/>
    </location>
</feature>
<feature type="compositionally biased region" description="Basic and acidic residues" evidence="2">
    <location>
        <begin position="33"/>
        <end position="53"/>
    </location>
</feature>
<dbReference type="SUPFAM" id="SSF47473">
    <property type="entry name" value="EF-hand"/>
    <property type="match status" value="1"/>
</dbReference>
<comment type="caution">
    <text evidence="4">The sequence shown here is derived from an EMBL/GenBank/DDBJ whole genome shotgun (WGS) entry which is preliminary data.</text>
</comment>